<name>A0A382JXJ5_9ZZZZ</name>
<dbReference type="EMBL" id="UINC01077076">
    <property type="protein sequence ID" value="SVC16850.1"/>
    <property type="molecule type" value="Genomic_DNA"/>
</dbReference>
<organism evidence="1">
    <name type="scientific">marine metagenome</name>
    <dbReference type="NCBI Taxonomy" id="408172"/>
    <lineage>
        <taxon>unclassified sequences</taxon>
        <taxon>metagenomes</taxon>
        <taxon>ecological metagenomes</taxon>
    </lineage>
</organism>
<proteinExistence type="predicted"/>
<sequence>MTFDLIDGDNLILKLSSYQELTAN</sequence>
<evidence type="ECO:0000313" key="1">
    <source>
        <dbReference type="EMBL" id="SVC16850.1"/>
    </source>
</evidence>
<protein>
    <submittedName>
        <fullName evidence="1">Uncharacterized protein</fullName>
    </submittedName>
</protein>
<gene>
    <name evidence="1" type="ORF">METZ01_LOCUS269704</name>
</gene>
<reference evidence="1" key="1">
    <citation type="submission" date="2018-05" db="EMBL/GenBank/DDBJ databases">
        <authorList>
            <person name="Lanie J.A."/>
            <person name="Ng W.-L."/>
            <person name="Kazmierczak K.M."/>
            <person name="Andrzejewski T.M."/>
            <person name="Davidsen T.M."/>
            <person name="Wayne K.J."/>
            <person name="Tettelin H."/>
            <person name="Glass J.I."/>
            <person name="Rusch D."/>
            <person name="Podicherti R."/>
            <person name="Tsui H.-C.T."/>
            <person name="Winkler M.E."/>
        </authorList>
    </citation>
    <scope>NUCLEOTIDE SEQUENCE</scope>
</reference>
<accession>A0A382JXJ5</accession>
<dbReference type="AlphaFoldDB" id="A0A382JXJ5"/>